<accession>A7MKP7</accession>
<sequence length="57" mass="6019">MKPASRVFLNGEAKRKKPTQSVGFFMGVTVQGGGCAALIHSTKYTTCVGRVSLAHPP</sequence>
<dbReference type="EMBL" id="CP000783">
    <property type="protein sequence ID" value="ABU79378.1"/>
    <property type="molecule type" value="Genomic_DNA"/>
</dbReference>
<dbReference type="AlphaFoldDB" id="A7MKP7"/>
<reference evidence="1 2" key="1">
    <citation type="journal article" date="2010" name="PLoS ONE">
        <title>Genome sequence of Cronobacter sakazakii BAA-894 and comparative genomic hybridization analysis with other Cronobacter species.</title>
        <authorList>
            <person name="Kucerova E."/>
            <person name="Clifton S.W."/>
            <person name="Xia X.Q."/>
            <person name="Long F."/>
            <person name="Porwollik S."/>
            <person name="Fulton L."/>
            <person name="Fronick C."/>
            <person name="Minx P."/>
            <person name="Kyung K."/>
            <person name="Warren W."/>
            <person name="Fulton R."/>
            <person name="Feng D."/>
            <person name="Wollam A."/>
            <person name="Shah N."/>
            <person name="Bhonagiri V."/>
            <person name="Nash W.E."/>
            <person name="Hallsworth-Pepin K."/>
            <person name="Wilson R.K."/>
            <person name="McClelland M."/>
            <person name="Forsythe S.J."/>
        </authorList>
    </citation>
    <scope>NUCLEOTIDE SEQUENCE [LARGE SCALE GENOMIC DNA]</scope>
    <source>
        <strain evidence="1 2">ATCC BAA-894</strain>
    </source>
</reference>
<keyword evidence="2" id="KW-1185">Reference proteome</keyword>
<gene>
    <name evidence="1" type="ordered locus">ESA_04198</name>
</gene>
<dbReference type="HOGENOM" id="CLU_2989044_0_0_6"/>
<organism evidence="1 2">
    <name type="scientific">Cronobacter sakazakii (strain ATCC BAA-894)</name>
    <name type="common">Enterobacter sakazakii</name>
    <dbReference type="NCBI Taxonomy" id="290339"/>
    <lineage>
        <taxon>Bacteria</taxon>
        <taxon>Pseudomonadati</taxon>
        <taxon>Pseudomonadota</taxon>
        <taxon>Gammaproteobacteria</taxon>
        <taxon>Enterobacterales</taxon>
        <taxon>Enterobacteriaceae</taxon>
        <taxon>Cronobacter</taxon>
    </lineage>
</organism>
<proteinExistence type="predicted"/>
<dbReference type="KEGG" id="esa:ESA_04198"/>
<evidence type="ECO:0000313" key="2">
    <source>
        <dbReference type="Proteomes" id="UP000000260"/>
    </source>
</evidence>
<evidence type="ECO:0000313" key="1">
    <source>
        <dbReference type="EMBL" id="ABU79378.1"/>
    </source>
</evidence>
<protein>
    <submittedName>
        <fullName evidence="1">Uncharacterized protein</fullName>
    </submittedName>
</protein>
<name>A7MKP7_CROS8</name>
<dbReference type="Proteomes" id="UP000000260">
    <property type="component" value="Chromosome"/>
</dbReference>